<dbReference type="AlphaFoldDB" id="A0A956NHD3"/>
<proteinExistence type="predicted"/>
<feature type="transmembrane region" description="Helical" evidence="1">
    <location>
        <begin position="26"/>
        <end position="45"/>
    </location>
</feature>
<name>A0A956NHD3_UNCEI</name>
<reference evidence="2" key="1">
    <citation type="submission" date="2020-04" db="EMBL/GenBank/DDBJ databases">
        <authorList>
            <person name="Zhang T."/>
        </authorList>
    </citation>
    <scope>NUCLEOTIDE SEQUENCE</scope>
    <source>
        <strain evidence="2">HKST-UBA02</strain>
    </source>
</reference>
<gene>
    <name evidence="2" type="ORF">KDA27_26490</name>
</gene>
<sequence length="176" mass="18415">EAALQEFASAQTRGRLLQISPRWSTWAFWVLAFTLLTGFAFVALVPIDRHVSGSGVVSSPGHLSVVFPAEDRERIEVGQTLWFLPEDGSSALELQVASVSSDVLSANAIRSRLGEPGERLATHGGSADADAFPNGGIMVLADIGPAAGLAVGLIGRADAKVGRRSLLRALTPGDAK</sequence>
<feature type="non-terminal residue" evidence="2">
    <location>
        <position position="1"/>
    </location>
</feature>
<protein>
    <submittedName>
        <fullName evidence="2">Uncharacterized protein</fullName>
    </submittedName>
</protein>
<evidence type="ECO:0000313" key="3">
    <source>
        <dbReference type="Proteomes" id="UP000739538"/>
    </source>
</evidence>
<keyword evidence="1" id="KW-1133">Transmembrane helix</keyword>
<comment type="caution">
    <text evidence="2">The sequence shown here is derived from an EMBL/GenBank/DDBJ whole genome shotgun (WGS) entry which is preliminary data.</text>
</comment>
<keyword evidence="1" id="KW-0472">Membrane</keyword>
<organism evidence="2 3">
    <name type="scientific">Eiseniibacteriota bacterium</name>
    <dbReference type="NCBI Taxonomy" id="2212470"/>
    <lineage>
        <taxon>Bacteria</taxon>
        <taxon>Candidatus Eiseniibacteriota</taxon>
    </lineage>
</organism>
<keyword evidence="1" id="KW-0812">Transmembrane</keyword>
<dbReference type="Proteomes" id="UP000739538">
    <property type="component" value="Unassembled WGS sequence"/>
</dbReference>
<dbReference type="EMBL" id="JAGQHS010000326">
    <property type="protein sequence ID" value="MCA9759370.1"/>
    <property type="molecule type" value="Genomic_DNA"/>
</dbReference>
<reference evidence="2" key="2">
    <citation type="journal article" date="2021" name="Microbiome">
        <title>Successional dynamics and alternative stable states in a saline activated sludge microbial community over 9 years.</title>
        <authorList>
            <person name="Wang Y."/>
            <person name="Ye J."/>
            <person name="Ju F."/>
            <person name="Liu L."/>
            <person name="Boyd J.A."/>
            <person name="Deng Y."/>
            <person name="Parks D.H."/>
            <person name="Jiang X."/>
            <person name="Yin X."/>
            <person name="Woodcroft B.J."/>
            <person name="Tyson G.W."/>
            <person name="Hugenholtz P."/>
            <person name="Polz M.F."/>
            <person name="Zhang T."/>
        </authorList>
    </citation>
    <scope>NUCLEOTIDE SEQUENCE</scope>
    <source>
        <strain evidence="2">HKST-UBA02</strain>
    </source>
</reference>
<evidence type="ECO:0000256" key="1">
    <source>
        <dbReference type="SAM" id="Phobius"/>
    </source>
</evidence>
<evidence type="ECO:0000313" key="2">
    <source>
        <dbReference type="EMBL" id="MCA9759370.1"/>
    </source>
</evidence>
<accession>A0A956NHD3</accession>